<feature type="domain" description="Polysaccharide export protein N-terminal" evidence="17">
    <location>
        <begin position="187"/>
        <end position="250"/>
    </location>
</feature>
<evidence type="ECO:0000256" key="10">
    <source>
        <dbReference type="ARBA" id="ARBA00023114"/>
    </source>
</evidence>
<keyword evidence="14" id="KW-0449">Lipoprotein</keyword>
<keyword evidence="9" id="KW-0406">Ion transport</keyword>
<dbReference type="Pfam" id="PF10531">
    <property type="entry name" value="SLBB"/>
    <property type="match status" value="4"/>
</dbReference>
<feature type="chain" id="PRO_5002392513" description="Capsule biosynthesis protein" evidence="16">
    <location>
        <begin position="21"/>
        <end position="850"/>
    </location>
</feature>
<evidence type="ECO:0000256" key="14">
    <source>
        <dbReference type="ARBA" id="ARBA00023288"/>
    </source>
</evidence>
<dbReference type="PANTHER" id="PTHR33619:SF3">
    <property type="entry name" value="POLYSACCHARIDE EXPORT PROTEIN GFCE-RELATED"/>
    <property type="match status" value="1"/>
</dbReference>
<evidence type="ECO:0000256" key="16">
    <source>
        <dbReference type="SAM" id="SignalP"/>
    </source>
</evidence>
<dbReference type="GO" id="GO:0046930">
    <property type="term" value="C:pore complex"/>
    <property type="evidence" value="ECO:0007669"/>
    <property type="project" value="UniProtKB-KW"/>
</dbReference>
<evidence type="ECO:0000313" key="21">
    <source>
        <dbReference type="Proteomes" id="UP000003879"/>
    </source>
</evidence>
<dbReference type="PATRIC" id="fig|997883.3.peg.1781"/>
<feature type="domain" description="SLBB" evidence="19">
    <location>
        <begin position="439"/>
        <end position="519"/>
    </location>
</feature>
<feature type="domain" description="SLBB" evidence="19">
    <location>
        <begin position="274"/>
        <end position="350"/>
    </location>
</feature>
<feature type="compositionally biased region" description="Acidic residues" evidence="15">
    <location>
        <begin position="134"/>
        <end position="145"/>
    </location>
</feature>
<sequence>MRRFITLFFLIFTLSGVAVAQQMSDDQVVQYVKDAQKMGKTQKQITTELMRRGVTKEQVERIQEKYENGSGSTGTQSNQNSTKSRTRTQQNDESGYSNRSQKNLKDQKNQKNQKNIKGLRQSNNQKNKRGMGDENQEMTDEDMMNEEDWSDEYTVKPEEDPTQQIFGHNIFTNENLTFEPNLNIATPVSYRLGPGDEVIIDVWGASQTTIRQTISPEGSILVDNLGPIYLSGMTVREANNAVRREFAKIYAGISGPNPNTSVDLTLGNIRTIQISIMGEVAVPGTYALSAFSSVFHALYRAGGVNKIGSLRSIKVVRNGKKIADLDVYDFIMKGKLNDDVRLQDGDVVIVDPYESLVQITGKVKRPMFYEMKPSETMATILKYSGGFTGDAYKKAIRLIRKTGREHQVYNVDEMDYSVFKLDDGDVLAVDSVLERFENRVEVRGAVYRAGMYQIDGTVNTVKQLIKKAEGVRGDAFLNRAIIDRENDDLTHEMIQIDLKGLLNGTVADIPLQKNDILYIPSIEDLKEEATLTIHGEVANPGTYLYSSNMSVEDLVLQAGGLLEAASTARVDVSRRIKNSKSTELSNVVGKTFSFELKDGFLVGGGDQDFHLEPFDEVYIRRSPAYHQQQNVTVGGEVLFGGRYALSKKNERLSDLISKAGGITQDAYVKGARLIRKMTEEELRRKEDALRMANKGGADSISVKTLDVSDTYSVGIELEKALANPGSDFDMVLREGDILFVPEYVSTVKINGAVMYPNTVLYKKGESLKYYINQAGGFASLAKKKRAFVVYMNGTVSRLRTGNSKAIEPGCEIIVPSKDPKKRMSAAEIIGMGTSAASLATMIATMVNLFK</sequence>
<keyword evidence="13" id="KW-0998">Cell outer membrane</keyword>
<dbReference type="Pfam" id="PF02563">
    <property type="entry name" value="Poly_export"/>
    <property type="match status" value="1"/>
</dbReference>
<evidence type="ECO:0000313" key="20">
    <source>
        <dbReference type="EMBL" id="EIY97878.1"/>
    </source>
</evidence>
<dbReference type="Gene3D" id="3.10.560.10">
    <property type="entry name" value="Outer membrane lipoprotein wza domain like"/>
    <property type="match status" value="6"/>
</dbReference>
<protein>
    <recommendedName>
        <fullName evidence="22">Capsule biosynthesis protein</fullName>
    </recommendedName>
</protein>
<feature type="domain" description="Soluble ligand binding" evidence="18">
    <location>
        <begin position="631"/>
        <end position="680"/>
    </location>
</feature>
<dbReference type="HOGENOM" id="CLU_011447_1_0_10"/>
<gene>
    <name evidence="20" type="ORF">HMPREF1056_01700</name>
</gene>
<evidence type="ECO:0000256" key="11">
    <source>
        <dbReference type="ARBA" id="ARBA00023136"/>
    </source>
</evidence>
<evidence type="ECO:0000256" key="12">
    <source>
        <dbReference type="ARBA" id="ARBA00023139"/>
    </source>
</evidence>
<dbReference type="AlphaFoldDB" id="A0A0E2B3N8"/>
<feature type="domain" description="Soluble ligand binding" evidence="18">
    <location>
        <begin position="532"/>
        <end position="580"/>
    </location>
</feature>
<dbReference type="GO" id="GO:0006811">
    <property type="term" value="P:monoatomic ion transport"/>
    <property type="evidence" value="ECO:0007669"/>
    <property type="project" value="UniProtKB-KW"/>
</dbReference>
<evidence type="ECO:0008006" key="22">
    <source>
        <dbReference type="Google" id="ProtNLM"/>
    </source>
</evidence>
<feature type="region of interest" description="Disordered" evidence="15">
    <location>
        <begin position="64"/>
        <end position="145"/>
    </location>
</feature>
<keyword evidence="6" id="KW-0812">Transmembrane</keyword>
<evidence type="ECO:0000256" key="7">
    <source>
        <dbReference type="ARBA" id="ARBA00022729"/>
    </source>
</evidence>
<keyword evidence="8" id="KW-0625">Polysaccharide transport</keyword>
<dbReference type="EMBL" id="AGXN01000009">
    <property type="protein sequence ID" value="EIY97878.1"/>
    <property type="molecule type" value="Genomic_DNA"/>
</dbReference>
<keyword evidence="3" id="KW-0813">Transport</keyword>
<dbReference type="Proteomes" id="UP000003879">
    <property type="component" value="Unassembled WGS sequence"/>
</dbReference>
<dbReference type="GO" id="GO:0009279">
    <property type="term" value="C:cell outer membrane"/>
    <property type="evidence" value="ECO:0007669"/>
    <property type="project" value="UniProtKB-SubCell"/>
</dbReference>
<feature type="domain" description="Soluble ligand binding" evidence="18">
    <location>
        <begin position="747"/>
        <end position="794"/>
    </location>
</feature>
<evidence type="ECO:0000259" key="19">
    <source>
        <dbReference type="Pfam" id="PF22461"/>
    </source>
</evidence>
<reference evidence="20 21" key="1">
    <citation type="submission" date="2012-02" db="EMBL/GenBank/DDBJ databases">
        <title>The Genome Sequence of Bacteroides fragilis CL07T12C05.</title>
        <authorList>
            <consortium name="The Broad Institute Genome Sequencing Platform"/>
            <person name="Earl A."/>
            <person name="Ward D."/>
            <person name="Feldgarden M."/>
            <person name="Gevers D."/>
            <person name="Zitomersky N.L."/>
            <person name="Coyne M.J."/>
            <person name="Comstock L.E."/>
            <person name="Young S.K."/>
            <person name="Zeng Q."/>
            <person name="Gargeya S."/>
            <person name="Fitzgerald M."/>
            <person name="Haas B."/>
            <person name="Abouelleil A."/>
            <person name="Alvarado L."/>
            <person name="Arachchi H.M."/>
            <person name="Berlin A."/>
            <person name="Chapman S.B."/>
            <person name="Gearin G."/>
            <person name="Goldberg J."/>
            <person name="Griggs A."/>
            <person name="Gujja S."/>
            <person name="Hansen M."/>
            <person name="Heiman D."/>
            <person name="Howarth C."/>
            <person name="Larimer J."/>
            <person name="Lui A."/>
            <person name="MacDonald P.J.P."/>
            <person name="McCowen C."/>
            <person name="Montmayeur A."/>
            <person name="Murphy C."/>
            <person name="Neiman D."/>
            <person name="Pearson M."/>
            <person name="Priest M."/>
            <person name="Roberts A."/>
            <person name="Saif S."/>
            <person name="Shea T."/>
            <person name="Sisk P."/>
            <person name="Stolte C."/>
            <person name="Sykes S."/>
            <person name="Wortman J."/>
            <person name="Nusbaum C."/>
            <person name="Birren B."/>
        </authorList>
    </citation>
    <scope>NUCLEOTIDE SEQUENCE [LARGE SCALE GENOMIC DNA]</scope>
    <source>
        <strain evidence="20 21">CL07T12C05</strain>
    </source>
</reference>
<evidence type="ECO:0000259" key="17">
    <source>
        <dbReference type="Pfam" id="PF02563"/>
    </source>
</evidence>
<evidence type="ECO:0000256" key="3">
    <source>
        <dbReference type="ARBA" id="ARBA00022448"/>
    </source>
</evidence>
<feature type="compositionally biased region" description="Polar residues" evidence="15">
    <location>
        <begin position="69"/>
        <end position="100"/>
    </location>
</feature>
<evidence type="ECO:0000256" key="5">
    <source>
        <dbReference type="ARBA" id="ARBA00022597"/>
    </source>
</evidence>
<keyword evidence="4" id="KW-1134">Transmembrane beta strand</keyword>
<dbReference type="InterPro" id="IPR003715">
    <property type="entry name" value="Poly_export_N"/>
</dbReference>
<keyword evidence="12" id="KW-0564">Palmitate</keyword>
<dbReference type="PANTHER" id="PTHR33619">
    <property type="entry name" value="POLYSACCHARIDE EXPORT PROTEIN GFCE-RELATED"/>
    <property type="match status" value="1"/>
</dbReference>
<feature type="domain" description="Soluble ligand binding" evidence="18">
    <location>
        <begin position="357"/>
        <end position="403"/>
    </location>
</feature>
<keyword evidence="5" id="KW-0762">Sugar transport</keyword>
<evidence type="ECO:0000256" key="8">
    <source>
        <dbReference type="ARBA" id="ARBA00023047"/>
    </source>
</evidence>
<comment type="subcellular location">
    <subcellularLocation>
        <location evidence="1">Cell outer membrane</location>
        <topology evidence="1">Multi-pass membrane protein</topology>
    </subcellularLocation>
</comment>
<dbReference type="RefSeq" id="WP_005795025.1">
    <property type="nucleotide sequence ID" value="NZ_JH724215.1"/>
</dbReference>
<dbReference type="InterPro" id="IPR054765">
    <property type="entry name" value="SLBB_dom"/>
</dbReference>
<evidence type="ECO:0000256" key="15">
    <source>
        <dbReference type="SAM" id="MobiDB-lite"/>
    </source>
</evidence>
<comment type="similarity">
    <text evidence="2">Belongs to the BexD/CtrA/VexA family.</text>
</comment>
<feature type="signal peptide" evidence="16">
    <location>
        <begin position="1"/>
        <end position="20"/>
    </location>
</feature>
<evidence type="ECO:0000256" key="13">
    <source>
        <dbReference type="ARBA" id="ARBA00023237"/>
    </source>
</evidence>
<accession>A0A0E2B3N8</accession>
<name>A0A0E2B3N8_BACFG</name>
<evidence type="ECO:0000256" key="4">
    <source>
        <dbReference type="ARBA" id="ARBA00022452"/>
    </source>
</evidence>
<keyword evidence="11" id="KW-0472">Membrane</keyword>
<dbReference type="GO" id="GO:0015159">
    <property type="term" value="F:polysaccharide transmembrane transporter activity"/>
    <property type="evidence" value="ECO:0007669"/>
    <property type="project" value="InterPro"/>
</dbReference>
<comment type="caution">
    <text evidence="20">The sequence shown here is derived from an EMBL/GenBank/DDBJ whole genome shotgun (WGS) entry which is preliminary data.</text>
</comment>
<keyword evidence="7 16" id="KW-0732">Signal</keyword>
<evidence type="ECO:0000256" key="1">
    <source>
        <dbReference type="ARBA" id="ARBA00004571"/>
    </source>
</evidence>
<dbReference type="InterPro" id="IPR019554">
    <property type="entry name" value="Soluble_ligand-bd"/>
</dbReference>
<proteinExistence type="inferred from homology"/>
<dbReference type="InterPro" id="IPR049712">
    <property type="entry name" value="Poly_export"/>
</dbReference>
<dbReference type="GO" id="GO:0015288">
    <property type="term" value="F:porin activity"/>
    <property type="evidence" value="ECO:0007669"/>
    <property type="project" value="UniProtKB-KW"/>
</dbReference>
<evidence type="ECO:0000256" key="9">
    <source>
        <dbReference type="ARBA" id="ARBA00023065"/>
    </source>
</evidence>
<evidence type="ECO:0000259" key="18">
    <source>
        <dbReference type="Pfam" id="PF10531"/>
    </source>
</evidence>
<dbReference type="Pfam" id="PF22461">
    <property type="entry name" value="SLBB_2"/>
    <property type="match status" value="2"/>
</dbReference>
<evidence type="ECO:0000256" key="2">
    <source>
        <dbReference type="ARBA" id="ARBA00009450"/>
    </source>
</evidence>
<organism evidence="20 21">
    <name type="scientific">Bacteroides fragilis CL07T12C05</name>
    <dbReference type="NCBI Taxonomy" id="997883"/>
    <lineage>
        <taxon>Bacteria</taxon>
        <taxon>Pseudomonadati</taxon>
        <taxon>Bacteroidota</taxon>
        <taxon>Bacteroidia</taxon>
        <taxon>Bacteroidales</taxon>
        <taxon>Bacteroidaceae</taxon>
        <taxon>Bacteroides</taxon>
    </lineage>
</organism>
<keyword evidence="10" id="KW-0626">Porin</keyword>
<evidence type="ECO:0000256" key="6">
    <source>
        <dbReference type="ARBA" id="ARBA00022692"/>
    </source>
</evidence>